<reference evidence="1 2" key="1">
    <citation type="journal article" date="2022" name="bioRxiv">
        <title>The genome of the oomycete Peronosclerospora sorghi, a cosmopolitan pathogen of maize and sorghum, is inflated with dispersed pseudogenes.</title>
        <authorList>
            <person name="Fletcher K."/>
            <person name="Martin F."/>
            <person name="Isakeit T."/>
            <person name="Cavanaugh K."/>
            <person name="Magill C."/>
            <person name="Michelmore R."/>
        </authorList>
    </citation>
    <scope>NUCLEOTIDE SEQUENCE [LARGE SCALE GENOMIC DNA]</scope>
    <source>
        <strain evidence="1">P6</strain>
    </source>
</reference>
<evidence type="ECO:0000313" key="1">
    <source>
        <dbReference type="EMBL" id="KAI9907165.1"/>
    </source>
</evidence>
<proteinExistence type="predicted"/>
<gene>
    <name evidence="1" type="ORF">PsorP6_003213</name>
</gene>
<name>A0ACC0VKY6_9STRA</name>
<accession>A0ACC0VKY6</accession>
<keyword evidence="2" id="KW-1185">Reference proteome</keyword>
<sequence>MAPLGPSPVLIQIVDDIVYSTLCTAESKVTLNGHIGYNRNAICLIHSNKMHQRHQPRIPMCSSKAKTSQGDSMGFSASEAVMTTLRTSLASTFGVSSCAYGWRALFSTASDWATSRTLERRRLKGIPHEIRQRNWFVRSFMSGSILLSCVEIVKKVNGSYSNANCKGACVDARHGMPLKCLAGSITDIIVGREFDHVLLVATGAADDHSSKRAEHVNIEFASVLKLFIKLALSARR</sequence>
<evidence type="ECO:0000313" key="2">
    <source>
        <dbReference type="Proteomes" id="UP001163321"/>
    </source>
</evidence>
<comment type="caution">
    <text evidence="1">The sequence shown here is derived from an EMBL/GenBank/DDBJ whole genome shotgun (WGS) entry which is preliminary data.</text>
</comment>
<dbReference type="EMBL" id="CM047587">
    <property type="protein sequence ID" value="KAI9907165.1"/>
    <property type="molecule type" value="Genomic_DNA"/>
</dbReference>
<dbReference type="Proteomes" id="UP001163321">
    <property type="component" value="Chromosome 8"/>
</dbReference>
<protein>
    <submittedName>
        <fullName evidence="1">Uncharacterized protein</fullName>
    </submittedName>
</protein>
<organism evidence="1 2">
    <name type="scientific">Peronosclerospora sorghi</name>
    <dbReference type="NCBI Taxonomy" id="230839"/>
    <lineage>
        <taxon>Eukaryota</taxon>
        <taxon>Sar</taxon>
        <taxon>Stramenopiles</taxon>
        <taxon>Oomycota</taxon>
        <taxon>Peronosporomycetes</taxon>
        <taxon>Peronosporales</taxon>
        <taxon>Peronosporaceae</taxon>
        <taxon>Peronosclerospora</taxon>
    </lineage>
</organism>